<name>A0A8C6H6I8_MUSSI</name>
<sequence>MRSWQQCQGWVEHLHGQPLGRPLAIVGYKDSPSIWAAVPRKTFISIKPVEVGVLVGNGQSRFFINGLTPGAQKCSVMWYSLLQDGKFKKDLSQNSSPELLLVTLFITAIENKLENICGTMPG</sequence>
<dbReference type="InterPro" id="IPR036140">
    <property type="entry name" value="PFN_sf"/>
</dbReference>
<dbReference type="PANTHER" id="PTHR13936:SF14">
    <property type="entry name" value="PROFILIN-1"/>
    <property type="match status" value="1"/>
</dbReference>
<comment type="subcellular location">
    <subcellularLocation>
        <location evidence="1">Cytoplasm</location>
        <location evidence="1">Cytoskeleton</location>
    </subcellularLocation>
</comment>
<evidence type="ECO:0000313" key="5">
    <source>
        <dbReference type="Ensembl" id="ENSMSIP00000016205.1"/>
    </source>
</evidence>
<dbReference type="AlphaFoldDB" id="A0A8C6H6I8"/>
<keyword evidence="2" id="KW-0963">Cytoplasm</keyword>
<evidence type="ECO:0000256" key="2">
    <source>
        <dbReference type="ARBA" id="ARBA00022490"/>
    </source>
</evidence>
<dbReference type="Gene3D" id="3.30.450.30">
    <property type="entry name" value="Dynein light chain 2a, cytoplasmic"/>
    <property type="match status" value="1"/>
</dbReference>
<keyword evidence="6" id="KW-1185">Reference proteome</keyword>
<evidence type="ECO:0000256" key="1">
    <source>
        <dbReference type="ARBA" id="ARBA00004245"/>
    </source>
</evidence>
<keyword evidence="3" id="KW-0009">Actin-binding</keyword>
<accession>A0A8C6H6I8</accession>
<dbReference type="GO" id="GO:0030833">
    <property type="term" value="P:regulation of actin filament polymerization"/>
    <property type="evidence" value="ECO:0007669"/>
    <property type="project" value="TreeGrafter"/>
</dbReference>
<reference evidence="5" key="2">
    <citation type="submission" date="2025-09" db="UniProtKB">
        <authorList>
            <consortium name="Ensembl"/>
        </authorList>
    </citation>
    <scope>IDENTIFICATION</scope>
</reference>
<dbReference type="GO" id="GO:0005737">
    <property type="term" value="C:cytoplasm"/>
    <property type="evidence" value="ECO:0007669"/>
    <property type="project" value="TreeGrafter"/>
</dbReference>
<dbReference type="GO" id="GO:0032233">
    <property type="term" value="P:positive regulation of actin filament bundle assembly"/>
    <property type="evidence" value="ECO:0007669"/>
    <property type="project" value="TreeGrafter"/>
</dbReference>
<evidence type="ECO:0000256" key="3">
    <source>
        <dbReference type="ARBA" id="ARBA00023203"/>
    </source>
</evidence>
<protein>
    <recommendedName>
        <fullName evidence="7">Profilin</fullName>
    </recommendedName>
</protein>
<dbReference type="GO" id="GO:0003779">
    <property type="term" value="F:actin binding"/>
    <property type="evidence" value="ECO:0007669"/>
    <property type="project" value="UniProtKB-KW"/>
</dbReference>
<evidence type="ECO:0000256" key="4">
    <source>
        <dbReference type="ARBA" id="ARBA00023212"/>
    </source>
</evidence>
<dbReference type="PRINTS" id="PR01639">
    <property type="entry name" value="PROFILINMAML"/>
</dbReference>
<dbReference type="Proteomes" id="UP000694415">
    <property type="component" value="Unplaced"/>
</dbReference>
<evidence type="ECO:0008006" key="7">
    <source>
        <dbReference type="Google" id="ProtNLM"/>
    </source>
</evidence>
<keyword evidence="4" id="KW-0206">Cytoskeleton</keyword>
<dbReference type="GO" id="GO:0030036">
    <property type="term" value="P:actin cytoskeleton organization"/>
    <property type="evidence" value="ECO:0007669"/>
    <property type="project" value="InterPro"/>
</dbReference>
<dbReference type="InterPro" id="IPR005454">
    <property type="entry name" value="Profilin1/2/3_vertebrate"/>
</dbReference>
<reference evidence="5" key="1">
    <citation type="submission" date="2025-08" db="UniProtKB">
        <authorList>
            <consortium name="Ensembl"/>
        </authorList>
    </citation>
    <scope>IDENTIFICATION</scope>
</reference>
<dbReference type="SUPFAM" id="SSF55770">
    <property type="entry name" value="Profilin (actin-binding protein)"/>
    <property type="match status" value="1"/>
</dbReference>
<dbReference type="Ensembl" id="ENSMSIT00000020577.1">
    <property type="protein sequence ID" value="ENSMSIP00000016205.1"/>
    <property type="gene ID" value="ENSMSIG00000013949.1"/>
</dbReference>
<dbReference type="GO" id="GO:0005856">
    <property type="term" value="C:cytoskeleton"/>
    <property type="evidence" value="ECO:0007669"/>
    <property type="project" value="UniProtKB-SubCell"/>
</dbReference>
<proteinExistence type="predicted"/>
<organism evidence="5 6">
    <name type="scientific">Mus spicilegus</name>
    <name type="common">Mound-building mouse</name>
    <dbReference type="NCBI Taxonomy" id="10103"/>
    <lineage>
        <taxon>Eukaryota</taxon>
        <taxon>Metazoa</taxon>
        <taxon>Chordata</taxon>
        <taxon>Craniata</taxon>
        <taxon>Vertebrata</taxon>
        <taxon>Euteleostomi</taxon>
        <taxon>Mammalia</taxon>
        <taxon>Eutheria</taxon>
        <taxon>Euarchontoglires</taxon>
        <taxon>Glires</taxon>
        <taxon>Rodentia</taxon>
        <taxon>Myomorpha</taxon>
        <taxon>Muroidea</taxon>
        <taxon>Muridae</taxon>
        <taxon>Murinae</taxon>
        <taxon>Mus</taxon>
        <taxon>Mus</taxon>
    </lineage>
</organism>
<evidence type="ECO:0000313" key="6">
    <source>
        <dbReference type="Proteomes" id="UP000694415"/>
    </source>
</evidence>
<dbReference type="PANTHER" id="PTHR13936">
    <property type="entry name" value="PROFILIN"/>
    <property type="match status" value="1"/>
</dbReference>